<feature type="region of interest" description="Disordered" evidence="6">
    <location>
        <begin position="1646"/>
        <end position="1685"/>
    </location>
</feature>
<dbReference type="Gene3D" id="3.90.70.80">
    <property type="match status" value="1"/>
</dbReference>
<evidence type="ECO:0000256" key="1">
    <source>
        <dbReference type="ARBA" id="ARBA00020786"/>
    </source>
</evidence>
<reference evidence="8 9" key="1">
    <citation type="submission" date="2024-02" db="EMBL/GenBank/DDBJ databases">
        <authorList>
            <person name="Chen Y."/>
            <person name="Shah S."/>
            <person name="Dougan E. K."/>
            <person name="Thang M."/>
            <person name="Chan C."/>
        </authorList>
    </citation>
    <scope>NUCLEOTIDE SEQUENCE [LARGE SCALE GENOMIC DNA]</scope>
</reference>
<evidence type="ECO:0000256" key="2">
    <source>
        <dbReference type="ARBA" id="ARBA00022723"/>
    </source>
</evidence>
<evidence type="ECO:0000259" key="7">
    <source>
        <dbReference type="PROSITE" id="PS50222"/>
    </source>
</evidence>
<dbReference type="InterPro" id="IPR050230">
    <property type="entry name" value="CALM/Myosin/TropC-like"/>
</dbReference>
<keyword evidence="5" id="KW-0007">Acetylation</keyword>
<dbReference type="PANTHER" id="PTHR23048:SF0">
    <property type="entry name" value="CALMODULIN LIKE 3"/>
    <property type="match status" value="1"/>
</dbReference>
<evidence type="ECO:0000313" key="9">
    <source>
        <dbReference type="Proteomes" id="UP001642484"/>
    </source>
</evidence>
<dbReference type="SUPFAM" id="SSF47473">
    <property type="entry name" value="EF-hand"/>
    <property type="match status" value="1"/>
</dbReference>
<dbReference type="PANTHER" id="PTHR23048">
    <property type="entry name" value="MYOSIN LIGHT CHAIN 1, 3"/>
    <property type="match status" value="1"/>
</dbReference>
<evidence type="ECO:0000256" key="6">
    <source>
        <dbReference type="SAM" id="MobiDB-lite"/>
    </source>
</evidence>
<feature type="region of interest" description="Disordered" evidence="6">
    <location>
        <begin position="914"/>
        <end position="941"/>
    </location>
</feature>
<dbReference type="InterPro" id="IPR018247">
    <property type="entry name" value="EF_Hand_1_Ca_BS"/>
</dbReference>
<dbReference type="Proteomes" id="UP001642484">
    <property type="component" value="Unassembled WGS sequence"/>
</dbReference>
<dbReference type="PROSITE" id="PS00018">
    <property type="entry name" value="EF_HAND_1"/>
    <property type="match status" value="2"/>
</dbReference>
<evidence type="ECO:0000256" key="5">
    <source>
        <dbReference type="ARBA" id="ARBA00022990"/>
    </source>
</evidence>
<evidence type="ECO:0000313" key="8">
    <source>
        <dbReference type="EMBL" id="CAK9006210.1"/>
    </source>
</evidence>
<accession>A0ABP0IVS1</accession>
<feature type="domain" description="EF-hand" evidence="7">
    <location>
        <begin position="206"/>
        <end position="241"/>
    </location>
</feature>
<evidence type="ECO:0000256" key="3">
    <source>
        <dbReference type="ARBA" id="ARBA00022737"/>
    </source>
</evidence>
<feature type="domain" description="EF-hand" evidence="7">
    <location>
        <begin position="242"/>
        <end position="277"/>
    </location>
</feature>
<dbReference type="InterPro" id="IPR011992">
    <property type="entry name" value="EF-hand-dom_pair"/>
</dbReference>
<comment type="caution">
    <text evidence="8">The sequence shown here is derived from an EMBL/GenBank/DDBJ whole genome shotgun (WGS) entry which is preliminary data.</text>
</comment>
<dbReference type="PROSITE" id="PS50222">
    <property type="entry name" value="EF_HAND_2"/>
    <property type="match status" value="2"/>
</dbReference>
<feature type="compositionally biased region" description="Acidic residues" evidence="6">
    <location>
        <begin position="1660"/>
        <end position="1675"/>
    </location>
</feature>
<dbReference type="InterPro" id="IPR002048">
    <property type="entry name" value="EF_hand_dom"/>
</dbReference>
<keyword evidence="2" id="KW-0479">Metal-binding</keyword>
<sequence>MRGFFHLKDVSVGFPRRVETEDSQNSPLKGRLQRALALRRASQTDSWHSCFFERSQERKATCHVDIIEGRPVSKAEREKWDTAFARYQMDGEIHIDDLKGALVMCSWADYVLCAYQDEFYLFVCRFEAGLHETYEFEFSQLDTCGEGTIDVLQLEQLLRRIGQPVRRFVLRELVMEVGTDGAGLVDLSGFRKIQHLIRKREGFTTKELDSFDRVFQRVDRDGSDTMSASEFANALTWLGFPYRAEKLQEFHRQSDVDGDGELSEGEFIACLRRVLDEEMEQVEAFLNKARPCTGGRLKAFIHGLGYSSSPQAILDTLSETVDVGTQVGQASLQEMTLDLSVDDVCKVLSSLRACDGFTYSELREVKMAFNLANPEKQDLHRFREQLQAPAISRALRILGHPLPLPEILRLIAEAEEVEVETPSKGRRREPWQVVAVVDVPESESLRVAGHKWENYMPGIAVVSSEPAFLHCFGASDKEDILCLAPASKGRRCRKKRVVGNYCKQHYQEWSALEKKKKICDAVPKDNWEQEQLNLALEVSSQQSAEARDALIVSQAAVTARLQHVAHMEVDGSYGSECTLQAAAHLFLRPVQVIGENPEIDRKFLPPESVMEEIWGPEVVLAYVAWNHYEATAALANVKTQLAKQLRRTSGAATSGRADQQCRQRPADSFALLLRRLAFGGELPELNCFMLSATFGFSVPWLQQFHVRRVRQHASFTSEADVLGAQAAYNSQLHLLPTARLRLLISQGWFAWRLLTRVHQSNLDLASFDFLRPMEDMIGLFLPQLQREFGRTTLEEAQKATMRCDVVVLDGNAKNRRAVCGASLAGETFSKELRRVVRHNCANTPAFRRCFCPAHCSQDDQFQEVTILQHKLINDGQCLMVLLKETVEPQREAWVSDSAVPASVLSNYLQQVGEAKLKPSKRPRREEEADGRGGSSSSLGPSMLASLTSQEIGRSSDPTDLQCVTCCTHKEGSAAQRQLAKSAGMLWACLSEGLILHMQEIYGCESLSQRYLCLASVKALLPSLRVVVHDDACHLHKYDSEAAAQIAPPEMKYVCDKFHMAGHTDAWCKETFLGPLSGAHEDRQYIPAMNLMWDEVDKCFDPSYILGEAGHRFCQTYAVRAAHAEFPYALHCLSLMCALVNGAKVAVFATSPSPLTLVAINVNYAQTRKSSLTGHAEACGQELDAVILTNAESKLATYCVEEGVVPSMLGRLEPGGRCWFGLLGNFDEAYDFLLSLGLLSDGPASKEKAKARVNPYQSAFNKLLQFGTSARATKTNGSYGEKLARTVSVGITCNMHPAQYIPMERGEVGCHAASPKERFVISTGRPVQPHEDMPADFCCPPGQVFCAMGVVLKRFGFCKICSHSLLDLFSAGVSRHRWVPLTAEIAELLGIAKEAASPDAAAQEWKDVGLEDEKAVQLTQNAAGDYVPSEDGYPVRLLDGKMSRLRFKRSPASTSGFEAQWRVANRSFAIPAECSLTAAVSRVTAYFDQPHQVIALTPEAESWHMSYQGGMNVQAHLSRESGDVQGGARFGAAPWQVGVLAALLLVFEIFVGARSVEAGICRSLQIIAKGPMLCSNWFLGTLFLVCLFSKTQDLWLALYSRIQVQKLKHIALGDAAASPDHFPQQPSPQPAFDLATLRVPYQTEDFASTQHGPGLRLPQAGEEEEFELEPEEEDAEPGPNSLERPPDSVAEVVEDLPPQDPPAGEKPLVLDEVRASDFGFGENGVAVQPDGLFSRHWTDRAILKHTLLTGKPKMTRKEACDKMRTSREQGRRKALPKEKWTAVMAAAAEQHSSILQLQGETLCLKVIPDTAQGKVKYHNELMRACGLTLRELVAAMEKASSNQERKRQEDRRKRPRDEE</sequence>
<keyword evidence="4" id="KW-0106">Calcium</keyword>
<dbReference type="CDD" id="cd22744">
    <property type="entry name" value="OTU"/>
    <property type="match status" value="1"/>
</dbReference>
<dbReference type="EMBL" id="CAXAMN010003781">
    <property type="protein sequence ID" value="CAK9006210.1"/>
    <property type="molecule type" value="Genomic_DNA"/>
</dbReference>
<feature type="region of interest" description="Disordered" evidence="6">
    <location>
        <begin position="1836"/>
        <end position="1858"/>
    </location>
</feature>
<dbReference type="Gene3D" id="1.10.238.10">
    <property type="entry name" value="EF-hand"/>
    <property type="match status" value="2"/>
</dbReference>
<dbReference type="SMART" id="SM00054">
    <property type="entry name" value="EFh"/>
    <property type="match status" value="3"/>
</dbReference>
<name>A0ABP0IVS1_9DINO</name>
<gene>
    <name evidence="8" type="ORF">CCMP2556_LOCUS8376</name>
</gene>
<proteinExistence type="predicted"/>
<protein>
    <recommendedName>
        <fullName evidence="1">Calmodulin</fullName>
    </recommendedName>
</protein>
<feature type="compositionally biased region" description="Basic and acidic residues" evidence="6">
    <location>
        <begin position="1842"/>
        <end position="1858"/>
    </location>
</feature>
<evidence type="ECO:0000256" key="4">
    <source>
        <dbReference type="ARBA" id="ARBA00022837"/>
    </source>
</evidence>
<organism evidence="8 9">
    <name type="scientific">Durusdinium trenchii</name>
    <dbReference type="NCBI Taxonomy" id="1381693"/>
    <lineage>
        <taxon>Eukaryota</taxon>
        <taxon>Sar</taxon>
        <taxon>Alveolata</taxon>
        <taxon>Dinophyceae</taxon>
        <taxon>Suessiales</taxon>
        <taxon>Symbiodiniaceae</taxon>
        <taxon>Durusdinium</taxon>
    </lineage>
</organism>
<keyword evidence="9" id="KW-1185">Reference proteome</keyword>
<keyword evidence="3" id="KW-0677">Repeat</keyword>